<dbReference type="InterPro" id="IPR051466">
    <property type="entry name" value="D-amino_acid_metab_enzyme"/>
</dbReference>
<dbReference type="STRING" id="391936.S7S_09395"/>
<organism evidence="2 3">
    <name type="scientific">Isoalcanivorax pacificus W11-5</name>
    <dbReference type="NCBI Taxonomy" id="391936"/>
    <lineage>
        <taxon>Bacteria</taxon>
        <taxon>Pseudomonadati</taxon>
        <taxon>Pseudomonadota</taxon>
        <taxon>Gammaproteobacteria</taxon>
        <taxon>Oceanospirillales</taxon>
        <taxon>Alcanivoracaceae</taxon>
        <taxon>Isoalcanivorax</taxon>
    </lineage>
</organism>
<protein>
    <submittedName>
        <fullName evidence="2">Alanine racemase</fullName>
    </submittedName>
</protein>
<feature type="domain" description="Alanine racemase N-terminal" evidence="1">
    <location>
        <begin position="22"/>
        <end position="205"/>
    </location>
</feature>
<reference evidence="2 3" key="1">
    <citation type="journal article" date="2012" name="J. Bacteriol.">
        <title>Genome sequence of an alkane-degrading bacterium, Alcanivorax pacificus type strain W11-5, isolated from deep sea sediment.</title>
        <authorList>
            <person name="Lai Q."/>
            <person name="Shao Z."/>
        </authorList>
    </citation>
    <scope>NUCLEOTIDE SEQUENCE [LARGE SCALE GENOMIC DNA]</scope>
    <source>
        <strain evidence="2 3">W11-5</strain>
    </source>
</reference>
<dbReference type="PANTHER" id="PTHR28004">
    <property type="entry name" value="ZGC:162816-RELATED"/>
    <property type="match status" value="1"/>
</dbReference>
<sequence length="394" mass="43011">MSHSYAVYAEALRRQTLPAVLVDMRRFDDNLAALLRRAGQLPLRVASKSVRCVSLLRHVLDFDTRCQGLMCFHAGEASRLAALGFDDLLVAYPTVQPALIREVCEQLRAGRRITLMIDSPAQIERIDEVARREGVCVPLCLDVDMSWHLPGLNFGVYRSPVRGVDAALACHALIRRSEGVRLEGVMGYEAQIAGLGDAQPGQALRNAVVRRLKAGAIPRLQHLRGEVVRALRDDGAELRFVNGGGTGSLESTRHDPSVTEVTAGSGLYAPLLFDHYRQFRHAPAMLFALEVVRHPQSAIATCLGGGYIASGAPGPDRLPQPVWPPGLSLIANEGAGEVQTPVTGDVLPAIGEPVLFRHAKAGELCERFNELLLWRDGAIVERVPTYRGEGWQYV</sequence>
<dbReference type="InterPro" id="IPR029066">
    <property type="entry name" value="PLP-binding_barrel"/>
</dbReference>
<evidence type="ECO:0000313" key="2">
    <source>
        <dbReference type="EMBL" id="AJD48291.1"/>
    </source>
</evidence>
<keyword evidence="3" id="KW-1185">Reference proteome</keyword>
<dbReference type="Gene3D" id="3.20.20.10">
    <property type="entry name" value="Alanine racemase"/>
    <property type="match status" value="1"/>
</dbReference>
<dbReference type="AlphaFoldDB" id="A0A0B4XMB0"/>
<evidence type="ECO:0000313" key="3">
    <source>
        <dbReference type="Proteomes" id="UP000006764"/>
    </source>
</evidence>
<dbReference type="OrthoDB" id="9811417at2"/>
<dbReference type="Proteomes" id="UP000006764">
    <property type="component" value="Chromosome"/>
</dbReference>
<evidence type="ECO:0000259" key="1">
    <source>
        <dbReference type="Pfam" id="PF01168"/>
    </source>
</evidence>
<proteinExistence type="predicted"/>
<name>A0A0B4XMB0_9GAMM</name>
<dbReference type="RefSeq" id="WP_008735573.1">
    <property type="nucleotide sequence ID" value="NZ_CP004387.1"/>
</dbReference>
<dbReference type="HOGENOM" id="CLU_042383_0_0_6"/>
<accession>A0A0B4XMB0</accession>
<dbReference type="KEGG" id="apac:S7S_09395"/>
<dbReference type="GO" id="GO:0036088">
    <property type="term" value="P:D-serine catabolic process"/>
    <property type="evidence" value="ECO:0007669"/>
    <property type="project" value="TreeGrafter"/>
</dbReference>
<dbReference type="Pfam" id="PF01168">
    <property type="entry name" value="Ala_racemase_N"/>
    <property type="match status" value="1"/>
</dbReference>
<dbReference type="GO" id="GO:0008721">
    <property type="term" value="F:D-serine ammonia-lyase activity"/>
    <property type="evidence" value="ECO:0007669"/>
    <property type="project" value="TreeGrafter"/>
</dbReference>
<dbReference type="SUPFAM" id="SSF51419">
    <property type="entry name" value="PLP-binding barrel"/>
    <property type="match status" value="1"/>
</dbReference>
<dbReference type="InterPro" id="IPR001608">
    <property type="entry name" value="Ala_racemase_N"/>
</dbReference>
<gene>
    <name evidence="2" type="ORF">S7S_09395</name>
</gene>
<dbReference type="PANTHER" id="PTHR28004:SF2">
    <property type="entry name" value="D-SERINE DEHYDRATASE"/>
    <property type="match status" value="1"/>
</dbReference>
<dbReference type="CDD" id="cd06813">
    <property type="entry name" value="PLPDE_III_DSD_D-TA_like_2"/>
    <property type="match status" value="1"/>
</dbReference>
<dbReference type="EMBL" id="CP004387">
    <property type="protein sequence ID" value="AJD48291.1"/>
    <property type="molecule type" value="Genomic_DNA"/>
</dbReference>